<feature type="domain" description="Nudix hydrolase" evidence="4">
    <location>
        <begin position="58"/>
        <end position="184"/>
    </location>
</feature>
<dbReference type="PROSITE" id="PS00893">
    <property type="entry name" value="NUDIX_BOX"/>
    <property type="match status" value="1"/>
</dbReference>
<gene>
    <name evidence="5" type="ORF">A2154_04540</name>
</gene>
<protein>
    <recommendedName>
        <fullName evidence="4">Nudix hydrolase domain-containing protein</fullName>
    </recommendedName>
</protein>
<evidence type="ECO:0000256" key="3">
    <source>
        <dbReference type="RuleBase" id="RU003476"/>
    </source>
</evidence>
<accession>A0A1F5ZBL0</accession>
<dbReference type="InterPro" id="IPR000086">
    <property type="entry name" value="NUDIX_hydrolase_dom"/>
</dbReference>
<reference evidence="5 6" key="1">
    <citation type="journal article" date="2016" name="Nat. Commun.">
        <title>Thousands of microbial genomes shed light on interconnected biogeochemical processes in an aquifer system.</title>
        <authorList>
            <person name="Anantharaman K."/>
            <person name="Brown C.T."/>
            <person name="Hug L.A."/>
            <person name="Sharon I."/>
            <person name="Castelle C.J."/>
            <person name="Probst A.J."/>
            <person name="Thomas B.C."/>
            <person name="Singh A."/>
            <person name="Wilkins M.J."/>
            <person name="Karaoz U."/>
            <person name="Brodie E.L."/>
            <person name="Williams K.H."/>
            <person name="Hubbard S.S."/>
            <person name="Banfield J.F."/>
        </authorList>
    </citation>
    <scope>NUCLEOTIDE SEQUENCE [LARGE SCALE GENOMIC DNA]</scope>
</reference>
<name>A0A1F5ZBL0_9BACT</name>
<organism evidence="5 6">
    <name type="scientific">Candidatus Gottesmanbacteria bacterium RBG_16_43_7</name>
    <dbReference type="NCBI Taxonomy" id="1798373"/>
    <lineage>
        <taxon>Bacteria</taxon>
        <taxon>Candidatus Gottesmaniibacteriota</taxon>
    </lineage>
</organism>
<dbReference type="AlphaFoldDB" id="A0A1F5ZBL0"/>
<dbReference type="Proteomes" id="UP000176854">
    <property type="component" value="Unassembled WGS sequence"/>
</dbReference>
<dbReference type="PROSITE" id="PS51462">
    <property type="entry name" value="NUDIX"/>
    <property type="match status" value="1"/>
</dbReference>
<dbReference type="InterPro" id="IPR015797">
    <property type="entry name" value="NUDIX_hydrolase-like_dom_sf"/>
</dbReference>
<evidence type="ECO:0000313" key="5">
    <source>
        <dbReference type="EMBL" id="OGG09876.1"/>
    </source>
</evidence>
<dbReference type="GO" id="GO:0006351">
    <property type="term" value="P:DNA-templated transcription"/>
    <property type="evidence" value="ECO:0007669"/>
    <property type="project" value="InterPro"/>
</dbReference>
<proteinExistence type="inferred from homology"/>
<dbReference type="InterPro" id="IPR001529">
    <property type="entry name" value="Zn_ribbon_RPB9"/>
</dbReference>
<comment type="similarity">
    <text evidence="3">Belongs to the Nudix hydrolase family.</text>
</comment>
<dbReference type="CDD" id="cd02883">
    <property type="entry name" value="NUDIX_Hydrolase"/>
    <property type="match status" value="1"/>
</dbReference>
<dbReference type="GO" id="GO:0016787">
    <property type="term" value="F:hydrolase activity"/>
    <property type="evidence" value="ECO:0007669"/>
    <property type="project" value="UniProtKB-KW"/>
</dbReference>
<dbReference type="Gene3D" id="3.90.79.10">
    <property type="entry name" value="Nucleoside Triphosphate Pyrophosphohydrolase"/>
    <property type="match status" value="1"/>
</dbReference>
<keyword evidence="2 3" id="KW-0378">Hydrolase</keyword>
<dbReference type="InterPro" id="IPR020084">
    <property type="entry name" value="NUDIX_hydrolase_CS"/>
</dbReference>
<dbReference type="STRING" id="1798373.A2154_04540"/>
<dbReference type="InterPro" id="IPR029401">
    <property type="entry name" value="Nudix_N"/>
</dbReference>
<evidence type="ECO:0000259" key="4">
    <source>
        <dbReference type="PROSITE" id="PS51462"/>
    </source>
</evidence>
<comment type="caution">
    <text evidence="5">The sequence shown here is derived from an EMBL/GenBank/DDBJ whole genome shotgun (WGS) entry which is preliminary data.</text>
</comment>
<dbReference type="Pfam" id="PF00293">
    <property type="entry name" value="NUDIX"/>
    <property type="match status" value="1"/>
</dbReference>
<dbReference type="PRINTS" id="PR00502">
    <property type="entry name" value="NUDIXFAMILY"/>
</dbReference>
<evidence type="ECO:0000313" key="6">
    <source>
        <dbReference type="Proteomes" id="UP000176854"/>
    </source>
</evidence>
<dbReference type="SMART" id="SM00661">
    <property type="entry name" value="RPOL9"/>
    <property type="match status" value="1"/>
</dbReference>
<dbReference type="EMBL" id="MFJC01000011">
    <property type="protein sequence ID" value="OGG09876.1"/>
    <property type="molecule type" value="Genomic_DNA"/>
</dbReference>
<dbReference type="Pfam" id="PF14803">
    <property type="entry name" value="Zn_ribbon_Nudix"/>
    <property type="match status" value="1"/>
</dbReference>
<dbReference type="PANTHER" id="PTHR43046:SF14">
    <property type="entry name" value="MUTT_NUDIX FAMILY PROTEIN"/>
    <property type="match status" value="1"/>
</dbReference>
<comment type="cofactor">
    <cofactor evidence="1">
        <name>Mg(2+)</name>
        <dbReference type="ChEBI" id="CHEBI:18420"/>
    </cofactor>
</comment>
<dbReference type="SUPFAM" id="SSF55811">
    <property type="entry name" value="Nudix"/>
    <property type="match status" value="1"/>
</dbReference>
<evidence type="ECO:0000256" key="1">
    <source>
        <dbReference type="ARBA" id="ARBA00001946"/>
    </source>
</evidence>
<sequence>MIKWSVTTLHFLLYNIIVIISAEYQYKFCPSCANPLHKKLINGKKRLTCNKCGFVFWNNPKPTTSVILNKDGKVLMLKRLYDPFKNYWVLPGGYIEYEENPEIAITREAKEETGLDITIDGVVYTYLIDTDPRGNSIDIVFRGIISAGKIKLLEHNQFRFFSPDKLPHLIAYKHREAINIWRKNNA</sequence>
<dbReference type="PANTHER" id="PTHR43046">
    <property type="entry name" value="GDP-MANNOSE MANNOSYL HYDROLASE"/>
    <property type="match status" value="1"/>
</dbReference>
<dbReference type="InterPro" id="IPR020476">
    <property type="entry name" value="Nudix_hydrolase"/>
</dbReference>
<dbReference type="CDD" id="cd20335">
    <property type="entry name" value="BRcat_RBR"/>
    <property type="match status" value="1"/>
</dbReference>
<evidence type="ECO:0000256" key="2">
    <source>
        <dbReference type="ARBA" id="ARBA00022801"/>
    </source>
</evidence>